<dbReference type="RefSeq" id="WP_066245428.1">
    <property type="nucleotide sequence ID" value="NZ_LSGP01000026.1"/>
</dbReference>
<protein>
    <recommendedName>
        <fullName evidence="3">DUF2292 domain-containing protein</fullName>
    </recommendedName>
</protein>
<reference evidence="1 2" key="1">
    <citation type="submission" date="2016-02" db="EMBL/GenBank/DDBJ databases">
        <title>Anaerosporomusa subterraneum gen. nov., sp. nov., a spore-forming obligate anaerobe isolated from saprolite.</title>
        <authorList>
            <person name="Choi J.K."/>
            <person name="Shah M."/>
            <person name="Yee N."/>
        </authorList>
    </citation>
    <scope>NUCLEOTIDE SEQUENCE [LARGE SCALE GENOMIC DNA]</scope>
    <source>
        <strain evidence="1 2">RU4</strain>
    </source>
</reference>
<dbReference type="InterPro" id="IPR018743">
    <property type="entry name" value="DUF2292"/>
</dbReference>
<comment type="caution">
    <text evidence="1">The sequence shown here is derived from an EMBL/GenBank/DDBJ whole genome shotgun (WGS) entry which is preliminary data.</text>
</comment>
<dbReference type="STRING" id="1794912.AXX12_15270"/>
<proteinExistence type="predicted"/>
<keyword evidence="2" id="KW-1185">Reference proteome</keyword>
<dbReference type="Proteomes" id="UP000076268">
    <property type="component" value="Unassembled WGS sequence"/>
</dbReference>
<dbReference type="Pfam" id="PF10055">
    <property type="entry name" value="DUF2292"/>
    <property type="match status" value="2"/>
</dbReference>
<dbReference type="OrthoDB" id="1684946at2"/>
<organism evidence="1 2">
    <name type="scientific">Anaerosporomusa subterranea</name>
    <dbReference type="NCBI Taxonomy" id="1794912"/>
    <lineage>
        <taxon>Bacteria</taxon>
        <taxon>Bacillati</taxon>
        <taxon>Bacillota</taxon>
        <taxon>Negativicutes</taxon>
        <taxon>Acetonemataceae</taxon>
        <taxon>Anaerosporomusa</taxon>
    </lineage>
</organism>
<evidence type="ECO:0000313" key="2">
    <source>
        <dbReference type="Proteomes" id="UP000076268"/>
    </source>
</evidence>
<dbReference type="AlphaFoldDB" id="A0A154BN40"/>
<evidence type="ECO:0008006" key="3">
    <source>
        <dbReference type="Google" id="ProtNLM"/>
    </source>
</evidence>
<gene>
    <name evidence="1" type="ORF">AXX12_15270</name>
</gene>
<dbReference type="EMBL" id="LSGP01000026">
    <property type="protein sequence ID" value="KYZ74938.1"/>
    <property type="molecule type" value="Genomic_DNA"/>
</dbReference>
<sequence length="128" mass="14324">MPIKPTCVSQDALTIIVDSIRSVSHGTVALIVQDGRLLQIERTDKIRLDSFRKSNPGVNRSADIGRIAHENILDDRQIARLRCRVAEQLKDLAFGQIILIIKDNLLVQIERIEKQRLAGLEGIYGDGI</sequence>
<name>A0A154BN40_ANASB</name>
<evidence type="ECO:0000313" key="1">
    <source>
        <dbReference type="EMBL" id="KYZ74938.1"/>
    </source>
</evidence>
<accession>A0A154BN40</accession>